<dbReference type="PROSITE" id="PS50118">
    <property type="entry name" value="HMG_BOX_2"/>
    <property type="match status" value="1"/>
</dbReference>
<dbReference type="AlphaFoldDB" id="S9VSK7"/>
<evidence type="ECO:0000259" key="5">
    <source>
        <dbReference type="PROSITE" id="PS50118"/>
    </source>
</evidence>
<evidence type="ECO:0000256" key="4">
    <source>
        <dbReference type="SAM" id="MobiDB-lite"/>
    </source>
</evidence>
<dbReference type="SMART" id="SM00398">
    <property type="entry name" value="HMG"/>
    <property type="match status" value="1"/>
</dbReference>
<sequence>MSTNSPYPAAVSKSEEIKYRQKCKDLKARILQVQTGNEYLLKKYDYIRRAVRRARLERAFLMEQLEKQSQEKADQLGQQSRQSPPPPPEGIKIKISTKGTQPQSKKRKSPSTKSETSKNPKNVAEIQEDQQIANEKSEETTSIGAGTNTEKDAASLGALKSSEREEGPIINADAQNTTQKANAAIPRVTNYMAFTYFSSQEKVKLKEEGSALKGTGLKKMLEDSWNALTDEEKKKYFDGAAEAKAKKEPKRKKTTRATPKPEVKEEVGVDEPAVTEYSQPNQGISDEPIATNAPEVVRTGGFTVVNPSPKVEK</sequence>
<comment type="subcellular location">
    <subcellularLocation>
        <location evidence="1">Nucleus</location>
    </subcellularLocation>
</comment>
<dbReference type="GO" id="GO:0006338">
    <property type="term" value="P:chromatin remodeling"/>
    <property type="evidence" value="ECO:0007669"/>
    <property type="project" value="EnsemblFungi"/>
</dbReference>
<dbReference type="Pfam" id="PF24245">
    <property type="entry name" value="INO80F"/>
    <property type="match status" value="1"/>
</dbReference>
<feature type="domain" description="HMG box" evidence="5">
    <location>
        <begin position="193"/>
        <end position="255"/>
    </location>
</feature>
<evidence type="ECO:0000256" key="3">
    <source>
        <dbReference type="PROSITE-ProRule" id="PRU00267"/>
    </source>
</evidence>
<keyword evidence="7" id="KW-1185">Reference proteome</keyword>
<dbReference type="InterPro" id="IPR009071">
    <property type="entry name" value="HMG_box_dom"/>
</dbReference>
<feature type="region of interest" description="Disordered" evidence="4">
    <location>
        <begin position="240"/>
        <end position="289"/>
    </location>
</feature>
<dbReference type="InterPro" id="IPR036910">
    <property type="entry name" value="HMG_box_dom_sf"/>
</dbReference>
<feature type="compositionally biased region" description="Polar residues" evidence="4">
    <location>
        <begin position="111"/>
        <end position="120"/>
    </location>
</feature>
<protein>
    <submittedName>
        <fullName evidence="6">Ino80 complex HMG box protein Nht1</fullName>
    </submittedName>
</protein>
<dbReference type="STRING" id="653667.S9VSK7"/>
<dbReference type="eggNOG" id="ENOG502SCA1">
    <property type="taxonomic scope" value="Eukaryota"/>
</dbReference>
<dbReference type="SUPFAM" id="SSF47095">
    <property type="entry name" value="HMG-box"/>
    <property type="match status" value="1"/>
</dbReference>
<evidence type="ECO:0000256" key="1">
    <source>
        <dbReference type="ARBA" id="ARBA00004123"/>
    </source>
</evidence>
<dbReference type="HOGENOM" id="CLU_888911_0_0_1"/>
<keyword evidence="2 3" id="KW-0539">Nucleus</keyword>
<accession>S9VSK7</accession>
<dbReference type="OrthoDB" id="10070927at2759"/>
<proteinExistence type="predicted"/>
<gene>
    <name evidence="6" type="ORF">SPOG_00600</name>
</gene>
<dbReference type="Proteomes" id="UP000015464">
    <property type="component" value="Unassembled WGS sequence"/>
</dbReference>
<dbReference type="RefSeq" id="XP_013024229.1">
    <property type="nucleotide sequence ID" value="XM_013168775.1"/>
</dbReference>
<dbReference type="OMA" id="DAFSHTH"/>
<evidence type="ECO:0000256" key="2">
    <source>
        <dbReference type="ARBA" id="ARBA00023242"/>
    </source>
</evidence>
<dbReference type="GO" id="GO:0031011">
    <property type="term" value="C:Ino80 complex"/>
    <property type="evidence" value="ECO:0007669"/>
    <property type="project" value="EnsemblFungi"/>
</dbReference>
<dbReference type="EMBL" id="KE546992">
    <property type="protein sequence ID" value="EPY50863.1"/>
    <property type="molecule type" value="Genomic_DNA"/>
</dbReference>
<evidence type="ECO:0000313" key="7">
    <source>
        <dbReference type="Proteomes" id="UP000015464"/>
    </source>
</evidence>
<dbReference type="Pfam" id="PF00505">
    <property type="entry name" value="HMG_box"/>
    <property type="match status" value="1"/>
</dbReference>
<evidence type="ECO:0000313" key="6">
    <source>
        <dbReference type="EMBL" id="EPY50863.1"/>
    </source>
</evidence>
<feature type="region of interest" description="Disordered" evidence="4">
    <location>
        <begin position="67"/>
        <end position="175"/>
    </location>
</feature>
<name>S9VSK7_SCHCR</name>
<keyword evidence="3" id="KW-0238">DNA-binding</keyword>
<reference evidence="6 7" key="1">
    <citation type="journal article" date="2011" name="Science">
        <title>Comparative functional genomics of the fission yeasts.</title>
        <authorList>
            <person name="Rhind N."/>
            <person name="Chen Z."/>
            <person name="Yassour M."/>
            <person name="Thompson D.A."/>
            <person name="Haas B.J."/>
            <person name="Habib N."/>
            <person name="Wapinski I."/>
            <person name="Roy S."/>
            <person name="Lin M.F."/>
            <person name="Heiman D.I."/>
            <person name="Young S.K."/>
            <person name="Furuya K."/>
            <person name="Guo Y."/>
            <person name="Pidoux A."/>
            <person name="Chen H.M."/>
            <person name="Robbertse B."/>
            <person name="Goldberg J.M."/>
            <person name="Aoki K."/>
            <person name="Bayne E.H."/>
            <person name="Berlin A.M."/>
            <person name="Desjardins C.A."/>
            <person name="Dobbs E."/>
            <person name="Dukaj L."/>
            <person name="Fan L."/>
            <person name="FitzGerald M.G."/>
            <person name="French C."/>
            <person name="Gujja S."/>
            <person name="Hansen K."/>
            <person name="Keifenheim D."/>
            <person name="Levin J.Z."/>
            <person name="Mosher R.A."/>
            <person name="Mueller C.A."/>
            <person name="Pfiffner J."/>
            <person name="Priest M."/>
            <person name="Russ C."/>
            <person name="Smialowska A."/>
            <person name="Swoboda P."/>
            <person name="Sykes S.M."/>
            <person name="Vaughn M."/>
            <person name="Vengrova S."/>
            <person name="Yoder R."/>
            <person name="Zeng Q."/>
            <person name="Allshire R."/>
            <person name="Baulcombe D."/>
            <person name="Birren B.W."/>
            <person name="Brown W."/>
            <person name="Ekwall K."/>
            <person name="Kellis M."/>
            <person name="Leatherwood J."/>
            <person name="Levin H."/>
            <person name="Margalit H."/>
            <person name="Martienssen R."/>
            <person name="Nieduszynski C.A."/>
            <person name="Spatafora J.W."/>
            <person name="Friedman N."/>
            <person name="Dalgaard J.Z."/>
            <person name="Baumann P."/>
            <person name="Niki H."/>
            <person name="Regev A."/>
            <person name="Nusbaum C."/>
        </authorList>
    </citation>
    <scope>NUCLEOTIDE SEQUENCE [LARGE SCALE GENOMIC DNA]</scope>
    <source>
        <strain evidence="7">OY26 / ATCC MYA-4695 / CBS 11777 / NBRC 106824 / NRRL Y48691</strain>
    </source>
</reference>
<dbReference type="InterPro" id="IPR056513">
    <property type="entry name" value="INO80F"/>
</dbReference>
<dbReference type="GO" id="GO:0003677">
    <property type="term" value="F:DNA binding"/>
    <property type="evidence" value="ECO:0007669"/>
    <property type="project" value="UniProtKB-UniRule"/>
</dbReference>
<dbReference type="Gene3D" id="1.10.30.10">
    <property type="entry name" value="High mobility group box domain"/>
    <property type="match status" value="1"/>
</dbReference>
<dbReference type="CDD" id="cd00084">
    <property type="entry name" value="HMG-box_SF"/>
    <property type="match status" value="1"/>
</dbReference>
<feature type="compositionally biased region" description="Polar residues" evidence="4">
    <location>
        <begin position="129"/>
        <end position="148"/>
    </location>
</feature>
<dbReference type="GeneID" id="25034932"/>
<organism evidence="6 7">
    <name type="scientific">Schizosaccharomyces cryophilus (strain OY26 / ATCC MYA-4695 / CBS 11777 / NBRC 106824 / NRRL Y48691)</name>
    <name type="common">Fission yeast</name>
    <dbReference type="NCBI Taxonomy" id="653667"/>
    <lineage>
        <taxon>Eukaryota</taxon>
        <taxon>Fungi</taxon>
        <taxon>Dikarya</taxon>
        <taxon>Ascomycota</taxon>
        <taxon>Taphrinomycotina</taxon>
        <taxon>Schizosaccharomycetes</taxon>
        <taxon>Schizosaccharomycetales</taxon>
        <taxon>Schizosaccharomycetaceae</taxon>
        <taxon>Schizosaccharomyces</taxon>
    </lineage>
</organism>
<feature type="DNA-binding region" description="HMG box" evidence="3">
    <location>
        <begin position="193"/>
        <end position="255"/>
    </location>
</feature>